<comment type="similarity">
    <text evidence="1">Belongs to the short-chain dehydrogenases/reductases (SDR) family.</text>
</comment>
<dbReference type="GO" id="GO:0016491">
    <property type="term" value="F:oxidoreductase activity"/>
    <property type="evidence" value="ECO:0007669"/>
    <property type="project" value="UniProtKB-KW"/>
</dbReference>
<organism evidence="4 5">
    <name type="scientific">Sphaerisporangium krabiense</name>
    <dbReference type="NCBI Taxonomy" id="763782"/>
    <lineage>
        <taxon>Bacteria</taxon>
        <taxon>Bacillati</taxon>
        <taxon>Actinomycetota</taxon>
        <taxon>Actinomycetes</taxon>
        <taxon>Streptosporangiales</taxon>
        <taxon>Streptosporangiaceae</taxon>
        <taxon>Sphaerisporangium</taxon>
    </lineage>
</organism>
<dbReference type="Gene3D" id="3.40.50.720">
    <property type="entry name" value="NAD(P)-binding Rossmann-like Domain"/>
    <property type="match status" value="1"/>
</dbReference>
<dbReference type="Pfam" id="PF00106">
    <property type="entry name" value="adh_short"/>
    <property type="match status" value="1"/>
</dbReference>
<dbReference type="AlphaFoldDB" id="A0A7W8Z8Y4"/>
<reference evidence="4 5" key="1">
    <citation type="submission" date="2020-08" db="EMBL/GenBank/DDBJ databases">
        <title>Sequencing the genomes of 1000 actinobacteria strains.</title>
        <authorList>
            <person name="Klenk H.-P."/>
        </authorList>
    </citation>
    <scope>NUCLEOTIDE SEQUENCE [LARGE SCALE GENOMIC DNA]</scope>
    <source>
        <strain evidence="4 5">DSM 45790</strain>
    </source>
</reference>
<accession>A0A7W8Z8Y4</accession>
<dbReference type="SUPFAM" id="SSF51735">
    <property type="entry name" value="NAD(P)-binding Rossmann-fold domains"/>
    <property type="match status" value="1"/>
</dbReference>
<proteinExistence type="inferred from homology"/>
<name>A0A7W8Z8Y4_9ACTN</name>
<comment type="caution">
    <text evidence="4">The sequence shown here is derived from an EMBL/GenBank/DDBJ whole genome shotgun (WGS) entry which is preliminary data.</text>
</comment>
<dbReference type="PANTHER" id="PTHR24320:SF148">
    <property type="entry name" value="NAD(P)-BINDING ROSSMANN-FOLD SUPERFAMILY PROTEIN"/>
    <property type="match status" value="1"/>
</dbReference>
<dbReference type="EMBL" id="JACHBR010000001">
    <property type="protein sequence ID" value="MBB5629669.1"/>
    <property type="molecule type" value="Genomic_DNA"/>
</dbReference>
<keyword evidence="5" id="KW-1185">Reference proteome</keyword>
<evidence type="ECO:0000256" key="3">
    <source>
        <dbReference type="ARBA" id="ARBA00071493"/>
    </source>
</evidence>
<sequence>MAGAVIGRVDATALEVVAGVDLAGKEAIVTGGHGGIGYETARALASAGARVVIAGRDPQRGEAAARALSAVSRGEVVYRHLDLASLRSVIGFATRHRATGKPCHILVANAGVMATPPARTAEGFELQFGTNHLGHFAFVTGLVPNLLAAGGARVVVLTSSAHRRSRVDFTDPNYLARPYDRWQAYGQSKTANALFALSLHLRYGARGIIANAVMPGAVATGLQRHLDTAEQAAQGWPGPGWTTPEQGAATSVWAAVAPELTGVGGRYLEDRAIGRPWHGHGPPPRGHYLPYALDPADADRLWNLSQRLIDAHAKDLR</sequence>
<gene>
    <name evidence="4" type="ORF">BJ981_005368</name>
</gene>
<evidence type="ECO:0000256" key="1">
    <source>
        <dbReference type="ARBA" id="ARBA00006484"/>
    </source>
</evidence>
<dbReference type="Proteomes" id="UP000588112">
    <property type="component" value="Unassembled WGS sequence"/>
</dbReference>
<keyword evidence="2" id="KW-0560">Oxidoreductase</keyword>
<dbReference type="PRINTS" id="PR00081">
    <property type="entry name" value="GDHRDH"/>
</dbReference>
<protein>
    <recommendedName>
        <fullName evidence="3">Probable oxidoreductase</fullName>
    </recommendedName>
</protein>
<dbReference type="InterPro" id="IPR036291">
    <property type="entry name" value="NAD(P)-bd_dom_sf"/>
</dbReference>
<dbReference type="RefSeq" id="WP_184614918.1">
    <property type="nucleotide sequence ID" value="NZ_BOOS01000031.1"/>
</dbReference>
<dbReference type="FunFam" id="3.40.50.720:FF:000594">
    <property type="entry name" value="Short-chain oxidoreductase"/>
    <property type="match status" value="1"/>
</dbReference>
<dbReference type="InterPro" id="IPR002347">
    <property type="entry name" value="SDR_fam"/>
</dbReference>
<evidence type="ECO:0000256" key="2">
    <source>
        <dbReference type="ARBA" id="ARBA00023002"/>
    </source>
</evidence>
<evidence type="ECO:0000313" key="5">
    <source>
        <dbReference type="Proteomes" id="UP000588112"/>
    </source>
</evidence>
<dbReference type="CDD" id="cd05327">
    <property type="entry name" value="retinol-DH_like_SDR_c_like"/>
    <property type="match status" value="1"/>
</dbReference>
<evidence type="ECO:0000313" key="4">
    <source>
        <dbReference type="EMBL" id="MBB5629669.1"/>
    </source>
</evidence>
<dbReference type="PANTHER" id="PTHR24320">
    <property type="entry name" value="RETINOL DEHYDROGENASE"/>
    <property type="match status" value="1"/>
</dbReference>